<dbReference type="UniPathway" id="UPA00193"/>
<evidence type="ECO:0000256" key="4">
    <source>
        <dbReference type="ARBA" id="ARBA00022630"/>
    </source>
</evidence>
<reference evidence="8" key="1">
    <citation type="submission" date="2021-01" db="EMBL/GenBank/DDBJ databases">
        <authorList>
            <person name="Corre E."/>
            <person name="Pelletier E."/>
            <person name="Niang G."/>
            <person name="Scheremetjew M."/>
            <person name="Finn R."/>
            <person name="Kale V."/>
            <person name="Holt S."/>
            <person name="Cochrane G."/>
            <person name="Meng A."/>
            <person name="Brown T."/>
            <person name="Cohen L."/>
        </authorList>
    </citation>
    <scope>NUCLEOTIDE SEQUENCE</scope>
    <source>
        <strain evidence="8">CCMP3107</strain>
    </source>
</reference>
<keyword evidence="6" id="KW-0560">Oxidoreductase</keyword>
<dbReference type="GO" id="GO:0035999">
    <property type="term" value="P:tetrahydrofolate interconversion"/>
    <property type="evidence" value="ECO:0007669"/>
    <property type="project" value="UniProtKB-UniPathway"/>
</dbReference>
<keyword evidence="4" id="KW-0285">Flavoprotein</keyword>
<dbReference type="EMBL" id="HBIU01048322">
    <property type="protein sequence ID" value="CAE0642689.1"/>
    <property type="molecule type" value="Transcribed_RNA"/>
</dbReference>
<dbReference type="PANTHER" id="PTHR45754:SF3">
    <property type="entry name" value="METHYLENETETRAHYDROFOLATE REDUCTASE (NADPH)"/>
    <property type="match status" value="1"/>
</dbReference>
<dbReference type="Pfam" id="PF02219">
    <property type="entry name" value="MTHFR"/>
    <property type="match status" value="2"/>
</dbReference>
<comment type="similarity">
    <text evidence="3">Belongs to the methylenetetrahydrofolate reductase family.</text>
</comment>
<dbReference type="CDD" id="cd00537">
    <property type="entry name" value="MTHFR"/>
    <property type="match status" value="2"/>
</dbReference>
<dbReference type="AlphaFoldDB" id="A0A6V1V0A8"/>
<evidence type="ECO:0000256" key="2">
    <source>
        <dbReference type="ARBA" id="ARBA00004777"/>
    </source>
</evidence>
<dbReference type="GO" id="GO:0009086">
    <property type="term" value="P:methionine biosynthetic process"/>
    <property type="evidence" value="ECO:0007669"/>
    <property type="project" value="TreeGrafter"/>
</dbReference>
<dbReference type="InterPro" id="IPR004621">
    <property type="entry name" value="Fadh2_euk"/>
</dbReference>
<dbReference type="InterPro" id="IPR029041">
    <property type="entry name" value="FAD-linked_oxidoreductase-like"/>
</dbReference>
<dbReference type="Gene3D" id="3.20.20.220">
    <property type="match status" value="2"/>
</dbReference>
<evidence type="ECO:0000256" key="6">
    <source>
        <dbReference type="ARBA" id="ARBA00023002"/>
    </source>
</evidence>
<gene>
    <name evidence="8" type="ORF">HAKA00212_LOCUS21546</name>
</gene>
<evidence type="ECO:0000256" key="7">
    <source>
        <dbReference type="SAM" id="MobiDB-lite"/>
    </source>
</evidence>
<name>A0A6V1V0A8_HETAK</name>
<dbReference type="GO" id="GO:0071949">
    <property type="term" value="F:FAD binding"/>
    <property type="evidence" value="ECO:0007669"/>
    <property type="project" value="TreeGrafter"/>
</dbReference>
<dbReference type="SUPFAM" id="SSF51730">
    <property type="entry name" value="FAD-linked oxidoreductase"/>
    <property type="match status" value="2"/>
</dbReference>
<protein>
    <submittedName>
        <fullName evidence="8">Uncharacterized protein</fullName>
    </submittedName>
</protein>
<proteinExistence type="inferred from homology"/>
<evidence type="ECO:0000256" key="5">
    <source>
        <dbReference type="ARBA" id="ARBA00022827"/>
    </source>
</evidence>
<comment type="pathway">
    <text evidence="2">One-carbon metabolism; tetrahydrofolate interconversion.</text>
</comment>
<evidence type="ECO:0000313" key="8">
    <source>
        <dbReference type="EMBL" id="CAE0642689.1"/>
    </source>
</evidence>
<dbReference type="InterPro" id="IPR003171">
    <property type="entry name" value="Mehydrof_redctse-like"/>
</dbReference>
<accession>A0A6V1V0A8</accession>
<comment type="cofactor">
    <cofactor evidence="1">
        <name>FAD</name>
        <dbReference type="ChEBI" id="CHEBI:57692"/>
    </cofactor>
</comment>
<organism evidence="8">
    <name type="scientific">Heterosigma akashiwo</name>
    <name type="common">Chromophytic alga</name>
    <name type="synonym">Heterosigma carterae</name>
    <dbReference type="NCBI Taxonomy" id="2829"/>
    <lineage>
        <taxon>Eukaryota</taxon>
        <taxon>Sar</taxon>
        <taxon>Stramenopiles</taxon>
        <taxon>Ochrophyta</taxon>
        <taxon>Raphidophyceae</taxon>
        <taxon>Chattonellales</taxon>
        <taxon>Chattonellaceae</taxon>
        <taxon>Heterosigma</taxon>
    </lineage>
</organism>
<sequence length="688" mass="75129">MVEGKKISLMAEERAREGKPFVSLEFFPPKTAKGVENLVERIQRMKSIDPLFVDFTWGAGGSTSELTLDLSLKAQQEIGVQANMHLTCTNMEAAKVDAALEGCKRGGIRNILALRGDPPEGQEAWEATEGGFACALDLVKHIRKEHGDYFDIAVAGYPEGHPTKITLAKGGYYALSEAERGRCRIDEKGDVWVCTDADFEGELAYLQAKVDAGASAVVTQMFFDAQVFLDFVAACRARGITVPILPGVICIEKYAGFVKMAEFCRSRVPEALRMSLYRVKDDERAVKRVGIQWGADLCRRLLAAGTPGLHFYTLNMEHVCAGILEELGLAGEFCRKPAAKIASLLARSRDWLSFEYFPPRTAEGLANLEKRFQKMKAYRPLFADITWGAGGSSADVTLGLAKKMQVDHGLVTNMHLTCTNMPEALVHDALRACRRTGVRNIVALRGDPPEGQEAWEATEGGFSCALDLVRYIRATYGDFFGISVAGYPEGHPSKIKEVPGGLAALSPSERRRCRVARGGDGEETVLVCSDDHFRGEMAYLKAKVDAGADFIITQMFFDPEVYIDFVAECRKYGINCPVVPGIMCVNNYGGTRKMTDMCKTRVPQQVWDALEPIKNDVAALKAWGVEFGERMSRRLMEGGAPGLHYYTLNLDKVTLGIVDALGKGPSALAEGPSKQAAVPPPAPAAVLA</sequence>
<dbReference type="GO" id="GO:0005829">
    <property type="term" value="C:cytosol"/>
    <property type="evidence" value="ECO:0007669"/>
    <property type="project" value="TreeGrafter"/>
</dbReference>
<dbReference type="PANTHER" id="PTHR45754">
    <property type="entry name" value="METHYLENETETRAHYDROFOLATE REDUCTASE"/>
    <property type="match status" value="1"/>
</dbReference>
<feature type="region of interest" description="Disordered" evidence="7">
    <location>
        <begin position="669"/>
        <end position="688"/>
    </location>
</feature>
<evidence type="ECO:0000256" key="3">
    <source>
        <dbReference type="ARBA" id="ARBA00006743"/>
    </source>
</evidence>
<dbReference type="GO" id="GO:0004489">
    <property type="term" value="F:methylenetetrahydrofolate reductase [NAD(P)H] activity"/>
    <property type="evidence" value="ECO:0007669"/>
    <property type="project" value="InterPro"/>
</dbReference>
<dbReference type="NCBIfam" id="TIGR00677">
    <property type="entry name" value="fadh2_euk"/>
    <property type="match status" value="2"/>
</dbReference>
<feature type="compositionally biased region" description="Pro residues" evidence="7">
    <location>
        <begin position="678"/>
        <end position="688"/>
    </location>
</feature>
<keyword evidence="5" id="KW-0274">FAD</keyword>
<evidence type="ECO:0000256" key="1">
    <source>
        <dbReference type="ARBA" id="ARBA00001974"/>
    </source>
</evidence>